<feature type="region of interest" description="Disordered" evidence="1">
    <location>
        <begin position="79"/>
        <end position="159"/>
    </location>
</feature>
<feature type="transmembrane region" description="Helical" evidence="2">
    <location>
        <begin position="13"/>
        <end position="31"/>
    </location>
</feature>
<keyword evidence="2" id="KW-0812">Transmembrane</keyword>
<sequence>MGETALLRSEDRVAIPVAIALHIGVVALLVLQPVRDDGAILPERMTVSLASDIGLEATAPDPVAESRAAIAPTLDQQLGAEPETDPAEAATETPPPSPPATTRTTSAPANPTPDRSRTNRNQDTARTTTSGGGSRIGSDFLPGSGSSTSTDEARIPASEIGPSAKASIIQAIVREIRPHWNAPNGVDAELLVTELAFDLNEDGSLKGRPRVLRQSGENAANRAQKSLHAERAIRAVQLAAPFDLPDEYYNAWKSIRGARFDRNLSR</sequence>
<reference evidence="3 4" key="1">
    <citation type="submission" date="2020-09" db="EMBL/GenBank/DDBJ databases">
        <authorList>
            <person name="Yoon J.-W."/>
        </authorList>
    </citation>
    <scope>NUCLEOTIDE SEQUENCE [LARGE SCALE GENOMIC DNA]</scope>
    <source>
        <strain evidence="3 4">KMU-140</strain>
    </source>
</reference>
<comment type="caution">
    <text evidence="3">The sequence shown here is derived from an EMBL/GenBank/DDBJ whole genome shotgun (WGS) entry which is preliminary data.</text>
</comment>
<dbReference type="Gene3D" id="3.30.1150.10">
    <property type="match status" value="1"/>
</dbReference>
<dbReference type="EMBL" id="JACXLC010000001">
    <property type="protein sequence ID" value="MBD2840934.1"/>
    <property type="molecule type" value="Genomic_DNA"/>
</dbReference>
<keyword evidence="2" id="KW-1133">Transmembrane helix</keyword>
<organism evidence="3 4">
    <name type="scientific">Erythrobacter rubeus</name>
    <dbReference type="NCBI Taxonomy" id="2760803"/>
    <lineage>
        <taxon>Bacteria</taxon>
        <taxon>Pseudomonadati</taxon>
        <taxon>Pseudomonadota</taxon>
        <taxon>Alphaproteobacteria</taxon>
        <taxon>Sphingomonadales</taxon>
        <taxon>Erythrobacteraceae</taxon>
        <taxon>Erythrobacter/Porphyrobacter group</taxon>
        <taxon>Erythrobacter</taxon>
    </lineage>
</organism>
<evidence type="ECO:0000313" key="4">
    <source>
        <dbReference type="Proteomes" id="UP000635384"/>
    </source>
</evidence>
<feature type="compositionally biased region" description="Low complexity" evidence="1">
    <location>
        <begin position="100"/>
        <end position="113"/>
    </location>
</feature>
<dbReference type="SUPFAM" id="SSF74653">
    <property type="entry name" value="TolA/TonB C-terminal domain"/>
    <property type="match status" value="1"/>
</dbReference>
<name>A0ABR8KR68_9SPHN</name>
<evidence type="ECO:0000256" key="1">
    <source>
        <dbReference type="SAM" id="MobiDB-lite"/>
    </source>
</evidence>
<accession>A0ABR8KR68</accession>
<keyword evidence="2" id="KW-0472">Membrane</keyword>
<proteinExistence type="predicted"/>
<evidence type="ECO:0000313" key="3">
    <source>
        <dbReference type="EMBL" id="MBD2840934.1"/>
    </source>
</evidence>
<dbReference type="RefSeq" id="WP_190786515.1">
    <property type="nucleotide sequence ID" value="NZ_JACXLC010000001.1"/>
</dbReference>
<dbReference type="Proteomes" id="UP000635384">
    <property type="component" value="Unassembled WGS sequence"/>
</dbReference>
<protein>
    <submittedName>
        <fullName evidence="3">Energy transducer TonB</fullName>
    </submittedName>
</protein>
<evidence type="ECO:0000256" key="2">
    <source>
        <dbReference type="SAM" id="Phobius"/>
    </source>
</evidence>
<keyword evidence="4" id="KW-1185">Reference proteome</keyword>
<gene>
    <name evidence="3" type="ORF">IB285_01545</name>
</gene>